<evidence type="ECO:0000256" key="1">
    <source>
        <dbReference type="SAM" id="SignalP"/>
    </source>
</evidence>
<evidence type="ECO:0000313" key="3">
    <source>
        <dbReference type="Proteomes" id="UP000006844"/>
    </source>
</evidence>
<feature type="signal peptide" evidence="1">
    <location>
        <begin position="1"/>
        <end position="22"/>
    </location>
</feature>
<dbReference type="AlphaFoldDB" id="E8V7U5"/>
<dbReference type="PANTHER" id="PTHR10151">
    <property type="entry name" value="ECTONUCLEOTIDE PYROPHOSPHATASE/PHOSPHODIESTERASE"/>
    <property type="match status" value="1"/>
</dbReference>
<dbReference type="STRING" id="401053.AciPR4_2065"/>
<dbReference type="Pfam" id="PF01663">
    <property type="entry name" value="Phosphodiest"/>
    <property type="match status" value="1"/>
</dbReference>
<keyword evidence="1" id="KW-0732">Signal</keyword>
<protein>
    <submittedName>
        <fullName evidence="2">Type I phosphodiesterase/nucleotide pyrophosphatase</fullName>
    </submittedName>
</protein>
<dbReference type="HOGENOM" id="CLU_017594_0_0_0"/>
<accession>E8V7U5</accession>
<dbReference type="SUPFAM" id="SSF53649">
    <property type="entry name" value="Alkaline phosphatase-like"/>
    <property type="match status" value="1"/>
</dbReference>
<evidence type="ECO:0000313" key="2">
    <source>
        <dbReference type="EMBL" id="ADV82869.1"/>
    </source>
</evidence>
<dbReference type="EMBL" id="CP002467">
    <property type="protein sequence ID" value="ADV82869.1"/>
    <property type="molecule type" value="Genomic_DNA"/>
</dbReference>
<organism evidence="2 3">
    <name type="scientific">Terriglobus saanensis (strain ATCC BAA-1853 / DSM 23119 / SP1PR4)</name>
    <dbReference type="NCBI Taxonomy" id="401053"/>
    <lineage>
        <taxon>Bacteria</taxon>
        <taxon>Pseudomonadati</taxon>
        <taxon>Acidobacteriota</taxon>
        <taxon>Terriglobia</taxon>
        <taxon>Terriglobales</taxon>
        <taxon>Acidobacteriaceae</taxon>
        <taxon>Terriglobus</taxon>
    </lineage>
</organism>
<feature type="chain" id="PRO_5003229063" evidence="1">
    <location>
        <begin position="23"/>
        <end position="443"/>
    </location>
</feature>
<proteinExistence type="predicted"/>
<dbReference type="Gene3D" id="3.40.720.10">
    <property type="entry name" value="Alkaline Phosphatase, subunit A"/>
    <property type="match status" value="1"/>
</dbReference>
<dbReference type="KEGG" id="tsa:AciPR4_2065"/>
<dbReference type="eggNOG" id="COG1524">
    <property type="taxonomic scope" value="Bacteria"/>
</dbReference>
<dbReference type="PANTHER" id="PTHR10151:SF120">
    <property type="entry name" value="BIS(5'-ADENOSYL)-TRIPHOSPHATASE"/>
    <property type="match status" value="1"/>
</dbReference>
<dbReference type="InterPro" id="IPR017850">
    <property type="entry name" value="Alkaline_phosphatase_core_sf"/>
</dbReference>
<sequence length="443" mass="47580">MNTARTALALLGILFAATTLNAQEKVDRPKPMVVVISLDAFGAESLRDPNIPAPTLRMLMKQGAYARSMQPVNPTVTWPNHTAMVTGDTPALHHVLANGLIQNQRTPGSKATKIWADAPKSELVAVPTVYDAAHDAGMTSAEVDWVAIYHASSINWRFHEDPDVDGPVEQDMIKAGVASHDDLLHFHRGQSQAWRDQLYTEAAVRIIKQHHPNLMLLHLLALDSAEHHYGFGTDAGFVTIAFLDSCVKKIVEAVREAGDTDRTTFLIVSDHGQQSLHHHIATSAYLREAGITSDEAIAMPEGGLALIYAKHSSQAMTDKLKAAYEGKPGVRSVATPDHYAAEGLPTPAMSSQAPDLIAYAMDDYAFAGGDTSPAISDVPQAGAHGYPNTNPLMQEIFIAAGKGIKPSGEIPSFPNLNVAPTIAVLLGVKLENVQGKPLSSILR</sequence>
<dbReference type="Proteomes" id="UP000006844">
    <property type="component" value="Chromosome"/>
</dbReference>
<reference evidence="2 3" key="1">
    <citation type="journal article" date="2012" name="Stand. Genomic Sci.">
        <title>Complete genome sequence of Terriglobus saanensis type strain SP1PR4(T), an Acidobacteria from tundra soil.</title>
        <authorList>
            <person name="Rawat S.R."/>
            <person name="Mannisto M.K."/>
            <person name="Starovoytov V."/>
            <person name="Goodwin L."/>
            <person name="Nolan M."/>
            <person name="Hauser L."/>
            <person name="Land M."/>
            <person name="Davenport K.W."/>
            <person name="Woyke T."/>
            <person name="Haggblom M.M."/>
        </authorList>
    </citation>
    <scope>NUCLEOTIDE SEQUENCE</scope>
    <source>
        <strain evidence="3">ATCC BAA-1853 / DSM 23119 / SP1PR4</strain>
    </source>
</reference>
<name>E8V7U5_TERSS</name>
<gene>
    <name evidence="2" type="ordered locus">AciPR4_2065</name>
</gene>
<keyword evidence="3" id="KW-1185">Reference proteome</keyword>
<dbReference type="RefSeq" id="WP_013568602.1">
    <property type="nucleotide sequence ID" value="NC_014963.1"/>
</dbReference>
<dbReference type="GO" id="GO:0016787">
    <property type="term" value="F:hydrolase activity"/>
    <property type="evidence" value="ECO:0007669"/>
    <property type="project" value="UniProtKB-ARBA"/>
</dbReference>
<dbReference type="InterPro" id="IPR002591">
    <property type="entry name" value="Phosphodiest/P_Trfase"/>
</dbReference>